<name>A0ACC1P7V7_9PEZI</name>
<comment type="caution">
    <text evidence="1">The sequence shown here is derived from an EMBL/GenBank/DDBJ whole genome shotgun (WGS) entry which is preliminary data.</text>
</comment>
<dbReference type="Proteomes" id="UP001143856">
    <property type="component" value="Unassembled WGS sequence"/>
</dbReference>
<proteinExistence type="predicted"/>
<protein>
    <submittedName>
        <fullName evidence="1">Uncharacterized protein</fullName>
    </submittedName>
</protein>
<sequence>MRNVARFATSSLLASAASAQVVQWNIEKRSDSAPRLSRRAGSTVEEVITNEKMRGGYFASCSVGTPPQKVTLQLDTGSSDIWVPASTARVCTQRSSSRGGGCTFGSYDANQSSTGQPVSDDFQIAYVDGSYSRGEYIAETFGIGDVELANVTMGLGLDTDIAYGLVGVGYELNEASVRNSELYPNLPVVMRNEGRIKTNAYSLWLNDLGASTGNILFGGIDTDKYMGDLIRVNVQKDARSGQFTSFTVHLTSLQAHSSTGDDAFSSSSFPVPVVLDSGTTLSYLPQDLAEKVWEEVGAEYYLIGQQGAAPLIPCAMGNNNGYFTFGFGGQGGPAIKVGMDELVLPIFTGGPVPFNSGPFKGQDACQFGIQNISGNSFLLGDTFLRSAYVVYDLENNEIAIAPTDFNATTSNIIPFPSLKATIPSSTPAPSQDAPVSSASGGQDYNAQGGFTKQGSGENAGSHLPALELTQMAVMGVSMGMMIFGGGMFLLF</sequence>
<gene>
    <name evidence="1" type="ORF">NUW58_g4102</name>
</gene>
<keyword evidence="2" id="KW-1185">Reference proteome</keyword>
<accession>A0ACC1P7V7</accession>
<evidence type="ECO:0000313" key="2">
    <source>
        <dbReference type="Proteomes" id="UP001143856"/>
    </source>
</evidence>
<evidence type="ECO:0000313" key="1">
    <source>
        <dbReference type="EMBL" id="KAJ2988205.1"/>
    </source>
</evidence>
<organism evidence="1 2">
    <name type="scientific">Xylaria curta</name>
    <dbReference type="NCBI Taxonomy" id="42375"/>
    <lineage>
        <taxon>Eukaryota</taxon>
        <taxon>Fungi</taxon>
        <taxon>Dikarya</taxon>
        <taxon>Ascomycota</taxon>
        <taxon>Pezizomycotina</taxon>
        <taxon>Sordariomycetes</taxon>
        <taxon>Xylariomycetidae</taxon>
        <taxon>Xylariales</taxon>
        <taxon>Xylariaceae</taxon>
        <taxon>Xylaria</taxon>
    </lineage>
</organism>
<reference evidence="1" key="1">
    <citation type="submission" date="2022-10" db="EMBL/GenBank/DDBJ databases">
        <title>Genome Sequence of Xylaria curta.</title>
        <authorList>
            <person name="Buettner E."/>
        </authorList>
    </citation>
    <scope>NUCLEOTIDE SEQUENCE</scope>
    <source>
        <strain evidence="1">Babe10</strain>
    </source>
</reference>
<dbReference type="EMBL" id="JAPDGR010000680">
    <property type="protein sequence ID" value="KAJ2988205.1"/>
    <property type="molecule type" value="Genomic_DNA"/>
</dbReference>